<feature type="domain" description="SCP" evidence="3">
    <location>
        <begin position="160"/>
        <end position="344"/>
    </location>
</feature>
<keyword evidence="2" id="KW-0732">Signal</keyword>
<organism evidence="4">
    <name type="scientific">Chromera velia CCMP2878</name>
    <dbReference type="NCBI Taxonomy" id="1169474"/>
    <lineage>
        <taxon>Eukaryota</taxon>
        <taxon>Sar</taxon>
        <taxon>Alveolata</taxon>
        <taxon>Colpodellida</taxon>
        <taxon>Chromeraceae</taxon>
        <taxon>Chromera</taxon>
    </lineage>
</organism>
<feature type="chain" id="PRO_5005190993" description="SCP domain-containing protein" evidence="2">
    <location>
        <begin position="24"/>
        <end position="377"/>
    </location>
</feature>
<dbReference type="SMART" id="SM00198">
    <property type="entry name" value="SCP"/>
    <property type="match status" value="1"/>
</dbReference>
<dbReference type="VEuPathDB" id="CryptoDB:Cvel_23373"/>
<dbReference type="InterPro" id="IPR035940">
    <property type="entry name" value="CAP_sf"/>
</dbReference>
<feature type="compositionally biased region" description="Low complexity" evidence="1">
    <location>
        <begin position="54"/>
        <end position="98"/>
    </location>
</feature>
<dbReference type="PANTHER" id="PTHR10334">
    <property type="entry name" value="CYSTEINE-RICH SECRETORY PROTEIN-RELATED"/>
    <property type="match status" value="1"/>
</dbReference>
<sequence length="377" mass="39809">MPLAGLTGFLFVLCLLVSHEGAAESPVPSPVGRDAKGKDEGLQSRLAGVSIQKNSSPTPSPLNTPQGRDGIPSSSPLLRGSSSSSSSSSSPASGETSLLLRSASKESSISLHNGRGLMDRNVTFTQKEKGGKSGDTKGPEILNEQDEEQGGENGMEGLSSFETGALDRHNGLRNEAAIGSLSWDSDLAEFASDYLQALDLINFCNVKPSDPRDRNEVGRFHKVGENLYSAWGQGAEPGGADVVDAWHAEVACYRYAPFGSSCSAHPSEECNRRTGMGLSQSSVRVGHFTQMMWNNATHVGCAVHRCVPTEELHGVGGYRGEGEKYLASCVYGSEGGGHGGNVEGEMPFASASAKRLGLLECAETTKTEEQSLDEKHS</sequence>
<evidence type="ECO:0000256" key="2">
    <source>
        <dbReference type="SAM" id="SignalP"/>
    </source>
</evidence>
<dbReference type="EMBL" id="CDMZ01001549">
    <property type="protein sequence ID" value="CEM34265.1"/>
    <property type="molecule type" value="Genomic_DNA"/>
</dbReference>
<reference evidence="4" key="1">
    <citation type="submission" date="2014-11" db="EMBL/GenBank/DDBJ databases">
        <authorList>
            <person name="Otto D Thomas"/>
            <person name="Naeem Raeece"/>
        </authorList>
    </citation>
    <scope>NUCLEOTIDE SEQUENCE</scope>
</reference>
<dbReference type="SUPFAM" id="SSF55797">
    <property type="entry name" value="PR-1-like"/>
    <property type="match status" value="1"/>
</dbReference>
<dbReference type="Gene3D" id="3.40.33.10">
    <property type="entry name" value="CAP"/>
    <property type="match status" value="1"/>
</dbReference>
<dbReference type="InterPro" id="IPR001283">
    <property type="entry name" value="CRISP-related"/>
</dbReference>
<accession>A0A0G4GU47</accession>
<feature type="compositionally biased region" description="Basic and acidic residues" evidence="1">
    <location>
        <begin position="33"/>
        <end position="42"/>
    </location>
</feature>
<feature type="compositionally biased region" description="Basic and acidic residues" evidence="1">
    <location>
        <begin position="126"/>
        <end position="138"/>
    </location>
</feature>
<feature type="signal peptide" evidence="2">
    <location>
        <begin position="1"/>
        <end position="23"/>
    </location>
</feature>
<dbReference type="PhylomeDB" id="A0A0G4GU47"/>
<evidence type="ECO:0000259" key="3">
    <source>
        <dbReference type="SMART" id="SM00198"/>
    </source>
</evidence>
<feature type="region of interest" description="Disordered" evidence="1">
    <location>
        <begin position="23"/>
        <end position="160"/>
    </location>
</feature>
<proteinExistence type="predicted"/>
<evidence type="ECO:0000313" key="4">
    <source>
        <dbReference type="EMBL" id="CEM34265.1"/>
    </source>
</evidence>
<name>A0A0G4GU47_9ALVE</name>
<evidence type="ECO:0000256" key="1">
    <source>
        <dbReference type="SAM" id="MobiDB-lite"/>
    </source>
</evidence>
<protein>
    <recommendedName>
        <fullName evidence="3">SCP domain-containing protein</fullName>
    </recommendedName>
</protein>
<dbReference type="CDD" id="cd05380">
    <property type="entry name" value="CAP_euk"/>
    <property type="match status" value="1"/>
</dbReference>
<dbReference type="InterPro" id="IPR014044">
    <property type="entry name" value="CAP_dom"/>
</dbReference>
<gene>
    <name evidence="4" type="ORF">Cvel_23373</name>
</gene>
<dbReference type="Pfam" id="PF00188">
    <property type="entry name" value="CAP"/>
    <property type="match status" value="1"/>
</dbReference>
<dbReference type="AlphaFoldDB" id="A0A0G4GU47"/>